<name>A0A2J4R5M1_9ENTR</name>
<comment type="caution">
    <text evidence="2">The sequence shown here is derived from an EMBL/GenBank/DDBJ whole genome shotgun (WGS) entry which is preliminary data.</text>
</comment>
<dbReference type="RefSeq" id="WP_103468729.1">
    <property type="nucleotide sequence ID" value="NZ_ABVZTX020000021.1"/>
</dbReference>
<dbReference type="InterPro" id="IPR010373">
    <property type="entry name" value="DUF968"/>
</dbReference>
<dbReference type="EMBL" id="PIDS01000485">
    <property type="protein sequence ID" value="PLL38595.1"/>
    <property type="molecule type" value="Genomic_DNA"/>
</dbReference>
<accession>A0A2J4R5M1</accession>
<evidence type="ECO:0000313" key="2">
    <source>
        <dbReference type="EMBL" id="PLL38595.1"/>
    </source>
</evidence>
<sequence>MRALLTPEIAPRMGVVLLRPGAELMPLFRRGRVLIEPEPERYAEYQTGAIPPATQPLEGDPTVLPIFENMDVLIRAGGLVGLEAELERTFECQYPHATWHSENFTLFRHEPGSIRLCWGCDNLVRDQFTQELAGIARKNLVSWLISVIRSRLGFNEDHVLTIPELCWWLVINDLSHVIPETLARKAMRLPEVRHQSVMKESDLQPDFAATELVQKKILALKVDTETPESFMLRPKRRRWINENYTSWVKTQQCACCNKPADDPHHLIGHGQGGMGTKAHDLFVLPLCRAHHDELHADTVAFEEKHGSQLELLFRFLDRSLAIGVLA</sequence>
<proteinExistence type="predicted"/>
<evidence type="ECO:0000313" key="3">
    <source>
        <dbReference type="Proteomes" id="UP000234505"/>
    </source>
</evidence>
<gene>
    <name evidence="2" type="ORF">CWN50_15265</name>
</gene>
<reference evidence="2 3" key="1">
    <citation type="submission" date="2017-11" db="EMBL/GenBank/DDBJ databases">
        <authorList>
            <person name="Han C.G."/>
        </authorList>
    </citation>
    <scope>NUCLEOTIDE SEQUENCE [LARGE SCALE GENOMIC DNA]</scope>
    <source>
        <strain evidence="2 3">A11</strain>
    </source>
</reference>
<dbReference type="AlphaFoldDB" id="A0A2J4R5M1"/>
<dbReference type="InterPro" id="IPR003615">
    <property type="entry name" value="HNH_nuc"/>
</dbReference>
<reference evidence="2 3" key="2">
    <citation type="submission" date="2018-01" db="EMBL/GenBank/DDBJ databases">
        <title>Genomic study of Klebsiella pneumoniae.</title>
        <authorList>
            <person name="Yang Y."/>
            <person name="Bicalho R."/>
        </authorList>
    </citation>
    <scope>NUCLEOTIDE SEQUENCE [LARGE SCALE GENOMIC DNA]</scope>
    <source>
        <strain evidence="2 3">A11</strain>
    </source>
</reference>
<protein>
    <recommendedName>
        <fullName evidence="1">HNH nuclease domain-containing protein</fullName>
    </recommendedName>
</protein>
<feature type="domain" description="HNH nuclease" evidence="1">
    <location>
        <begin position="243"/>
        <end position="292"/>
    </location>
</feature>
<dbReference type="Proteomes" id="UP000234505">
    <property type="component" value="Unassembled WGS sequence"/>
</dbReference>
<evidence type="ECO:0000259" key="1">
    <source>
        <dbReference type="SMART" id="SM00507"/>
    </source>
</evidence>
<organism evidence="2 3">
    <name type="scientific">Klebsiella michiganensis</name>
    <dbReference type="NCBI Taxonomy" id="1134687"/>
    <lineage>
        <taxon>Bacteria</taxon>
        <taxon>Pseudomonadati</taxon>
        <taxon>Pseudomonadota</taxon>
        <taxon>Gammaproteobacteria</taxon>
        <taxon>Enterobacterales</taxon>
        <taxon>Enterobacteriaceae</taxon>
        <taxon>Klebsiella/Raoultella group</taxon>
        <taxon>Klebsiella</taxon>
    </lineage>
</organism>
<dbReference type="Pfam" id="PF06147">
    <property type="entry name" value="DUF968"/>
    <property type="match status" value="1"/>
</dbReference>
<dbReference type="SMART" id="SM00507">
    <property type="entry name" value="HNHc"/>
    <property type="match status" value="1"/>
</dbReference>